<feature type="domain" description="Carrier" evidence="5">
    <location>
        <begin position="4160"/>
        <end position="4235"/>
    </location>
</feature>
<feature type="region of interest" description="Disordered" evidence="4">
    <location>
        <begin position="5192"/>
        <end position="5217"/>
    </location>
</feature>
<name>A0ABX9QDC3_9BACT</name>
<dbReference type="Pfam" id="PF13193">
    <property type="entry name" value="AMP-binding_C"/>
    <property type="match status" value="5"/>
</dbReference>
<accession>A0ABX9QDC3</accession>
<gene>
    <name evidence="6" type="ORF">D7Y13_23705</name>
</gene>
<dbReference type="Gene3D" id="2.30.38.10">
    <property type="entry name" value="Luciferase, Domain 3"/>
    <property type="match status" value="5"/>
</dbReference>
<dbReference type="PROSITE" id="PS00455">
    <property type="entry name" value="AMP_BINDING"/>
    <property type="match status" value="5"/>
</dbReference>
<dbReference type="Pfam" id="PF00550">
    <property type="entry name" value="PP-binding"/>
    <property type="match status" value="5"/>
</dbReference>
<comment type="caution">
    <text evidence="6">The sequence shown here is derived from an EMBL/GenBank/DDBJ whole genome shotgun (WGS) entry which is preliminary data.</text>
</comment>
<protein>
    <submittedName>
        <fullName evidence="6">Amino acid adenylation domain-containing protein</fullName>
    </submittedName>
</protein>
<dbReference type="SUPFAM" id="SSF47336">
    <property type="entry name" value="ACP-like"/>
    <property type="match status" value="5"/>
</dbReference>
<feature type="non-terminal residue" evidence="6">
    <location>
        <position position="1"/>
    </location>
</feature>
<dbReference type="Gene3D" id="1.10.1200.10">
    <property type="entry name" value="ACP-like"/>
    <property type="match status" value="5"/>
</dbReference>
<dbReference type="Gene3D" id="3.30.300.30">
    <property type="match status" value="5"/>
</dbReference>
<dbReference type="RefSeq" id="WP_120630782.1">
    <property type="nucleotide sequence ID" value="NZ_RAWI01000197.1"/>
</dbReference>
<dbReference type="Pfam" id="PF00501">
    <property type="entry name" value="AMP-binding"/>
    <property type="match status" value="6"/>
</dbReference>
<dbReference type="NCBIfam" id="TIGR01733">
    <property type="entry name" value="AA-adenyl-dom"/>
    <property type="match status" value="5"/>
</dbReference>
<organism evidence="6 7">
    <name type="scientific">Corallococcus praedator</name>
    <dbReference type="NCBI Taxonomy" id="2316724"/>
    <lineage>
        <taxon>Bacteria</taxon>
        <taxon>Pseudomonadati</taxon>
        <taxon>Myxococcota</taxon>
        <taxon>Myxococcia</taxon>
        <taxon>Myxococcales</taxon>
        <taxon>Cystobacterineae</taxon>
        <taxon>Myxococcaceae</taxon>
        <taxon>Corallococcus</taxon>
    </lineage>
</organism>
<evidence type="ECO:0000313" key="7">
    <source>
        <dbReference type="Proteomes" id="UP000278907"/>
    </source>
</evidence>
<dbReference type="CDD" id="cd05930">
    <property type="entry name" value="A_NRPS"/>
    <property type="match status" value="3"/>
</dbReference>
<dbReference type="InterPro" id="IPR006162">
    <property type="entry name" value="Ppantetheine_attach_site"/>
</dbReference>
<dbReference type="InterPro" id="IPR023213">
    <property type="entry name" value="CAT-like_dom_sf"/>
</dbReference>
<dbReference type="PANTHER" id="PTHR45527">
    <property type="entry name" value="NONRIBOSOMAL PEPTIDE SYNTHETASE"/>
    <property type="match status" value="1"/>
</dbReference>
<evidence type="ECO:0000256" key="4">
    <source>
        <dbReference type="SAM" id="MobiDB-lite"/>
    </source>
</evidence>
<comment type="cofactor">
    <cofactor evidence="1">
        <name>pantetheine 4'-phosphate</name>
        <dbReference type="ChEBI" id="CHEBI:47942"/>
    </cofactor>
</comment>
<dbReference type="InterPro" id="IPR045851">
    <property type="entry name" value="AMP-bd_C_sf"/>
</dbReference>
<evidence type="ECO:0000256" key="3">
    <source>
        <dbReference type="ARBA" id="ARBA00022553"/>
    </source>
</evidence>
<dbReference type="InterPro" id="IPR036736">
    <property type="entry name" value="ACP-like_sf"/>
</dbReference>
<feature type="domain" description="Carrier" evidence="5">
    <location>
        <begin position="2052"/>
        <end position="2127"/>
    </location>
</feature>
<dbReference type="Proteomes" id="UP000278907">
    <property type="component" value="Unassembled WGS sequence"/>
</dbReference>
<proteinExistence type="predicted"/>
<dbReference type="Pfam" id="PF00668">
    <property type="entry name" value="Condensation"/>
    <property type="match status" value="6"/>
</dbReference>
<dbReference type="CDD" id="cd17646">
    <property type="entry name" value="A_NRPS_AB3403-like"/>
    <property type="match status" value="1"/>
</dbReference>
<feature type="domain" description="Carrier" evidence="5">
    <location>
        <begin position="5214"/>
        <end position="5289"/>
    </location>
</feature>
<feature type="region of interest" description="Disordered" evidence="4">
    <location>
        <begin position="4140"/>
        <end position="4159"/>
    </location>
</feature>
<feature type="non-terminal residue" evidence="6">
    <location>
        <position position="5863"/>
    </location>
</feature>
<keyword evidence="3" id="KW-0597">Phosphoprotein</keyword>
<feature type="domain" description="Carrier" evidence="5">
    <location>
        <begin position="3107"/>
        <end position="3182"/>
    </location>
</feature>
<dbReference type="PROSITE" id="PS00012">
    <property type="entry name" value="PHOSPHOPANTETHEINE"/>
    <property type="match status" value="5"/>
</dbReference>
<dbReference type="Gene3D" id="3.40.50.12780">
    <property type="entry name" value="N-terminal domain of ligase-like"/>
    <property type="match status" value="1"/>
</dbReference>
<dbReference type="InterPro" id="IPR020845">
    <property type="entry name" value="AMP-binding_CS"/>
</dbReference>
<dbReference type="NCBIfam" id="NF003417">
    <property type="entry name" value="PRK04813.1"/>
    <property type="match status" value="6"/>
</dbReference>
<evidence type="ECO:0000259" key="5">
    <source>
        <dbReference type="PROSITE" id="PS50075"/>
    </source>
</evidence>
<keyword evidence="7" id="KW-1185">Reference proteome</keyword>
<reference evidence="6 7" key="1">
    <citation type="submission" date="2018-09" db="EMBL/GenBank/DDBJ databases">
        <authorList>
            <person name="Livingstone P.G."/>
            <person name="Whitworth D.E."/>
        </authorList>
    </citation>
    <scope>NUCLEOTIDE SEQUENCE [LARGE SCALE GENOMIC DNA]</scope>
    <source>
        <strain evidence="6 7">CA031B</strain>
    </source>
</reference>
<sequence>KAPPPAPRTASVPGAPPPIPRASRAQPLPLSFPQERLWYLQQLDPANVAYNNAVNFRLTGALDTKALQAALDELVKRHEVLRTTYALSDGGPVQVVQPTGGLPMPLEEISGDTREEREAELLRRCRQLADIPFDLARGPVVRARLMRLGAEEHVLGLVLHHVVSDAWCTLVLAQELTVLYACFGAGLPSPLPALPVQYADFAVWQRKWLEGAMLDEQLRWWKAQLTGVPALELPTDRPRPAVQSYAGDVHRFHIPREVSEPLLALGRKEGATSFMVLMALYQTVLGRYANQDDFAVGTPIAARTRPEVEGLIGCFVNTLAFRAKLEGAPTFRELVGRVRQQALGAYARQEAPFERLVDVLQVPRDQSRTPVVQVLLNVLNTPDSDAAAPQSLQLSQVEVPTGTSKFDLGLDVYEQRAGLYCRLEYATHLFDEATVARLAGHLTLLAQAVVASPDLPLSRVPLLTEDERQQVLVRWNDTRVEYPQGERIHDLFAQQVAKTPDAIAVVFEGQQLTYAQLDAKANQLAHHLGSLGAGPESLVGVCLERSLEMVVALLGVLKAGAAYVPLDPAYPRDRLQWMLEDTAAPVLLVQEHLVSNLPLKGSGTQVVCLDTGWERIARHPTTPPAPRATADSLAYVIFTSGSTGRPKGAMNAHAGVVNRLRWMQQEYGLTSEDTVLQKTPFSFDVSVWEFFWPLMTGARLVVARPGGHQEPAYLVRLMAEQRITTAHFVPSMLRAFVEEPGLEGLTHLRRVVCSGEALPADLVRRAHARLPVAEVHNLYGPTEAAVDVTYWHCPRTEDLRRVPIGRPVANTRLHVLDRHGQPVPVGVPGELFLAGVQVGRGYWRRPNLTAERFIPDPFSPTPGARMYRTGDLARWLSDGTVEYLGRADFQVKLRGFRIELGEIEAALQAHPGVREAVAVVRPDASGDARLVAYVTGDAGPLEAATLRAFLLERLPEYMVPSVFMHLGVLPLTQSGKADRKALPAPEVQVTQRGRYVAPRGAAEQTLAGIFTEVLGVDRVGVNDSFFELGGHSLRATQVVARVRTAFGVELGLRVLFEAPTVAALAQRLQALQDPSRPAFVAPPLAVADRSAVLPLSFAQQRLWFIHQLDPTDTTYNIPAALKLEGTLDVGALQRSFEELVRRHESLRTTFRTEAGEPFQDIHAPGPLSLPVTDLTHLPDASSRQAEAMRLATAEARGPFNLEQGPLLRALLLKLGDTEHVLVLNIHHIVSDGWSVGVLVREIAALYAAFLQGRASPLPELPVQYADYSAWQRNWLRGPVLDAQLDYWRGQLTGASPHLELPTDKQRPARQSFQGAVMPVRLPRALSDAVEALAKREGATPFMVLLAAWQLVLQRYSGQEDISVGSPIAGRRHVESEALIGFFVNTLVLRAHVKGDASFRQLLAQVRDTTLGAYEHQDLPFEKLVEVLHPARDLSRSPLFQVLFVLQNAPVSELSLPGLTLRAVDVNSGMAKFDLDLTLQREEQGFTGSLTYATALFQPDTAARMVTHLQVLLDAAIAAPELPLSQLPMLTPDERHTLLVEWNDTRTQLRRGLLHDLVAQQAALTPDATALVVGTRRLSYAQLDARANQLAHHLRSLGVGPEVRVALCLERSEDLLLSLLAILKAGGTYVPLDPAYPRQRLDFTLADSGARLLLSHQSLLDSLKLDTQGLDTLCLDALPEAVAARPTSAPHSDVSEANLAYVIYTSGSTGRPKGVSISHASASAFLDWALRTFSPAQLKGTLAATSVCFDLSVFELFAPLSCGGAVLLADNALALAGLPAASEVTLINTVPSAIAELLRLGAIPPAARTINLAGEPLPGTLARALYSTGSVEHVLNLYGPTEDTTYSTFTRVPEGPAEPTIGLPLPETSAYVLSPHFFPQPIGVPGELYLAGAGLARGYLGRADLTAERFVPDPFSSTPGARMYRTGDLVRRRADAQLEYLGRTDFQVKLRGFRIELGEIEATLRQHPSVQQALVLARRDSSTGDPRLVAYVVASNANPNELRTHLQQKLPEYMVPSVFIPLAAFPLTPNGKVDRNALPAPEAGAAQRERYVAPRTPTEQHLAALWAEVLRVERVGREDHFFELGGHSLLATQVVARVRSTFGVELPLRALFEAPVLEQLAQRIDQAGTTTALPALTSTPRTDEALPLSFAQQRLWFLDQLHPGSAAYNMPFALRLDGSLDAAVLEQAFTELVRRHEALRTTLGDEAGTPVQRIHAPAPFPLTMRDLRTHEAPEGEARRLAREDASRPFDLARGPLLRATLLRLAERRHVLLLNLHHVISDGWSTGVLVREVAALYESFRQGQPSPLPELPVQYAGYATWQRRWLAGDVLARQVSWWKQQLEGAPTQLELPTDFPRPPELSGRGARFPVRLSRELSRAVEALAQREGSTPFMLLLSAFQLLLSRYSGQDDLLVGTPIAGRRHAETEGLIGFFVNTLVLRARVDAASTFRQLLAQVRESTLGAFEHQDVPFEKLVEELQPRRDLGRSALFQAFFALQNAPIQPLSLPELSLHAFEDEGEPVTKFELSLDLSETPEGFMGALKYSAELFAPATVSRMARHFQALLEALTTRPDVRLSELSLLTPDERQQLLHTWNDTAAEPVPTTTFPAAFEHQAALTPSAPAVRYEDTVLSFAQLNARANQLARHLRTLGVGPEVRVALRIERSVDMVVAALGVMKAGGAYVPLDPSWPTQRLDFALRDSQAPVLLTQRGLVTSWKPEGVTVVSLDASEQPGSTLSAEDLAPLATAETLAYVIYTSGSTGTPKGVMVRHGSVLNLRAALKRTVYQGLPTGSRVSVNAPLAFDGSVKQLVQLLDGHCLCIVPEATRVDAEAMVAWQRQHQVAALDCTPSLLRLLLQAGLLEGENAPTLLVPGGEALDEATWDTLAASERTRTFNVYGPTECTVDATAFAVRQGTKPTLGGPLLNVRTYVLDTHLQPVPVGVAGELFIAGEGLARGYLDRPHLTAERFVPNPFGAGPGARMYRTGDKTRWREDGTLESLGRIDFQVKLRGYRLELGEIEAALRSHATVQDAAVLAREDVPGDQRLVAYVVPAPGFDANDLRAVLKQKLPEYMVPATFVTLDAFPLTSNGKVDRKALPKPEASATRRDHYVAPSTATEQRLAVLWAQVLRVDRVGRQDHFFESGGHSLLATQLVSRIRTAFGVELPLRALFEAPVLEQLALRVEQAHSTTVLPALVAAPRTSAALPVSFAQQRLWFLDQLQPGSSSYNIPFALRLDGALDTAALEQAFTELVRRHESLRTTLHDEGGTPVQRIHARAPFALPVRDLSSHEAPEAEARELAQADARRPFNLARGPLVRAQLLRLSAQQHVLLLNLHHVISDGWSSGVLVREVAALYEAFRQGRPSPLPELPMQYADFAVWQRQWLAGDVLARQVAWWKQQLSGAPTQLELATDFPRPSVPSNRGAKVPVRLSRELSQAVEALAKREGATPFMLLLSAWQLLLSRYSGQDDLLVGTPIAGRRQSETEGLIGFFVNTLVLRARVDAASTFRRFLAQVRESTLGAFEHQDVPFEKLVEELQPQRDLSRSALFQAFFSMQNVPVQALTLPSLSLHPLGDEAEGLAKFELSLDLSETPEGLIGALQYSADLLTPTTAGRMARHFQVLLEALTASPDVRLSELPLLMPDERQQLLHTWNETNEELPPSTFAVAFEQQAARTPQAPAVRFNDTVLSFAQLNARANQLARHLRSLGVGPEVRVALCFERSADMFVALLGVLKAGGAYVPLEPSWPEQRRAFALRDCAAPVLLTQWRLSASGLPDGLTVLTVDAQETPWASLAEHDLEPIAAPEHLAYVIYTSGSTGTPKGVMVRHDSVLNLRAALKRTVYQGLPTGTRVSLNAPLAFDASVQQLVQLLDGHCLCIVPEATRQDAEAMVAWQRQHQVAALDCTPSLLRLLLQAGLLEGEAAPTLLVPGGEALDEATWNMLVASEHTRSFNVYGPTECTVDATTFAVRQGTKPTLGGPLLNTRTYVLDSRQQPVPVGVAGELFIAGEGLARGYLGRADLTAERFVPNPFGTDSGERMYRTGDKARWREDGTLEYLGRIDFQVKLRGFRIELGEIEVALQSHPAIQGATVLVREDVPGDQRLVAYVVASNPDPSDLRAFLKQKLPEYMVPATFVALATFPLTPNGKVDRKALPKPEASATRRDHYVAPSTATEQRLAILWAQVLRVDRVGRQDHFFESGGHSLLATQLVSRIRTAFGVELPLRALFEAPTLDQLALRIDHADPTTALPFLRPTPRTDASLPLSFAQQRLWFLDQLQPGDASYNIPFALRLDGALDTAALEQAFTELVHRHESLRTTLHDEGGTPVQRIHVPAPFALPVLDLSTHEAAEAEARRLAQADARRPFDLAHGPLVRAQLLRLSAQQHVLLLNLHHVISDGWSSGVLVREVAALYEAFRQGRPSPLPELPVQYADYAVWQRQWLAGDVLARQVAWWKQQLSGAPTQLELPTDFPRPPAISSRGARIPVRLSRELSRSVEALAKREGATPFMLLLSAWQLLLSRYSGQDDLLVGTPIAGRRHSETEGLIGFFVNTLVLRARVDAASTFRQLLTQVRESTLGAFEHQDVPFEKLVEELQPQRDLSRSALFQAFFSLQNVPVQAFALPSLSLHPLGDDAESLAKFELSLDLSETPEGILGSLQYSTDLLAPATAGRMARHFQVLLETLTTRPDVRLSELPLLTPDERQQLLHAWNETNEELPPSTFAAAFEQQASRTPEAPAVRFNDMVLSFAQLNARANQLARHLRSLGVGPEVRVALCFERSVDMLVALLGVLKAGGAYVPLEPSWPEQRRAFALRDCAAPVLLTQRHLSTSGLPDGLTVLTVDAQETPWASLPEHNLESTTAPEHLAYVIYTSGSTGTPKGVMVRHDSVLNLHAALKRTVYRGLPTGTRVSLNAPLAFDASVQQLVQLLDGHCLCIVPEATRQDAEAMVAWQRQHQVAALDCTPSLLRLLLQAGLLEGEAAPTLLVPGGEALDEATWNVLAASERTRTFNVYGPTECTVDATTFAVRQGTKPTLGGPLLNARTYVLDSRQQPVPVGVAGELFIAGEGLARGYLGRADLTAERFVPNPFGTDSGERMYRTGDKARWREDGTLEYLGRIDFQVKLRGFRIELGEIEVALQSHPAIQGATVLVREDVPGDQRLVAYVVPTSALAPNDLRAFLKQRLPEYMVPATFVTLATFPLTPNGKVDRKALPKPEAGTSRRANHATPRTSTEQRLAVLWAQVLRVDRVGRQDHFFELGGHSLLATQLVSRIRTTFGVELPLRALFEAPVLEQLALRVEQAHSATALPALVATPRTNASLPLSFAQQRLWLLDQLQPGGSAYNIPAALRLEGALDAAALEQAFTELVRRHESLRTTLHEENGAPMQRVHAPAPFALPVLDLSTHEAAETEARRLAQEEAGTPFDLARGPLMRARLLRLSAHQHVLLLNLHHVVSDGWSGGVLVREVSALYEAFRQGRPSPLPELPVQYADYTVWQRSWLQGEVLERQVAWWKQQLTGAPHALELPTDFPRPPVQSARGGAVHFRLPVSVSQALETLGQEEGATLFMALLASTQALLGRYSGQDDVVVGTPIAGRRFAELEGLIGFFVNTLALRARLDDAPTFRQLLARARETTLGAQAHQDVPFEKLVEELHPRRDLSRTPLFQAMLLVQNTPTSSPVAPQGALSIHPVEVEDHAAKFDLTFAFTPSQQGLQGTITYSADLFREETIQRLVKHLQVLIESAVASPDTRIVELPMLTPDERHTLLVEWNDTRTQLRRGLLHDLVAQQAALTPDATALVVGTRRLSYAWLDTRANQLAHHLRSLGVGPEVRVALCLERSEDLLLSLLAILKAGGTYVPLDPAYPRQRLDFTLADSGAR</sequence>
<feature type="compositionally biased region" description="Basic and acidic residues" evidence="4">
    <location>
        <begin position="4140"/>
        <end position="4158"/>
    </location>
</feature>
<evidence type="ECO:0000256" key="2">
    <source>
        <dbReference type="ARBA" id="ARBA00022450"/>
    </source>
</evidence>
<dbReference type="InterPro" id="IPR020806">
    <property type="entry name" value="PKS_PP-bd"/>
</dbReference>
<evidence type="ECO:0000256" key="1">
    <source>
        <dbReference type="ARBA" id="ARBA00001957"/>
    </source>
</evidence>
<dbReference type="SUPFAM" id="SSF56801">
    <property type="entry name" value="Acetyl-CoA synthetase-like"/>
    <property type="match status" value="6"/>
</dbReference>
<dbReference type="InterPro" id="IPR000873">
    <property type="entry name" value="AMP-dep_synth/lig_dom"/>
</dbReference>
<keyword evidence="2" id="KW-0596">Phosphopantetheine</keyword>
<dbReference type="InterPro" id="IPR042099">
    <property type="entry name" value="ANL_N_sf"/>
</dbReference>
<dbReference type="Gene3D" id="3.30.559.10">
    <property type="entry name" value="Chloramphenicol acetyltransferase-like domain"/>
    <property type="match status" value="6"/>
</dbReference>
<dbReference type="EMBL" id="RAWI01000197">
    <property type="protein sequence ID" value="RKI02796.1"/>
    <property type="molecule type" value="Genomic_DNA"/>
</dbReference>
<dbReference type="SUPFAM" id="SSF52777">
    <property type="entry name" value="CoA-dependent acyltransferases"/>
    <property type="match status" value="12"/>
</dbReference>
<dbReference type="InterPro" id="IPR009081">
    <property type="entry name" value="PP-bd_ACP"/>
</dbReference>
<dbReference type="Gene3D" id="3.30.559.30">
    <property type="entry name" value="Nonribosomal peptide synthetase, condensation domain"/>
    <property type="match status" value="6"/>
</dbReference>
<feature type="domain" description="Carrier" evidence="5">
    <location>
        <begin position="997"/>
        <end position="1072"/>
    </location>
</feature>
<dbReference type="CDD" id="cd19531">
    <property type="entry name" value="LCL_NRPS-like"/>
    <property type="match status" value="6"/>
</dbReference>
<dbReference type="InterPro" id="IPR001242">
    <property type="entry name" value="Condensation_dom"/>
</dbReference>
<dbReference type="InterPro" id="IPR025110">
    <property type="entry name" value="AMP-bd_C"/>
</dbReference>
<dbReference type="PANTHER" id="PTHR45527:SF1">
    <property type="entry name" value="FATTY ACID SYNTHASE"/>
    <property type="match status" value="1"/>
</dbReference>
<dbReference type="NCBIfam" id="NF004282">
    <property type="entry name" value="PRK05691.1"/>
    <property type="match status" value="6"/>
</dbReference>
<dbReference type="PROSITE" id="PS50075">
    <property type="entry name" value="CARRIER"/>
    <property type="match status" value="5"/>
</dbReference>
<dbReference type="SMART" id="SM00823">
    <property type="entry name" value="PKS_PP"/>
    <property type="match status" value="5"/>
</dbReference>
<feature type="region of interest" description="Disordered" evidence="4">
    <location>
        <begin position="1"/>
        <end position="26"/>
    </location>
</feature>
<evidence type="ECO:0000313" key="6">
    <source>
        <dbReference type="EMBL" id="RKI02796.1"/>
    </source>
</evidence>
<dbReference type="InterPro" id="IPR010071">
    <property type="entry name" value="AA_adenyl_dom"/>
</dbReference>
<dbReference type="Gene3D" id="3.40.50.980">
    <property type="match status" value="10"/>
</dbReference>